<proteinExistence type="predicted"/>
<feature type="transmembrane region" description="Helical" evidence="5">
    <location>
        <begin position="133"/>
        <end position="150"/>
    </location>
</feature>
<evidence type="ECO:0000313" key="6">
    <source>
        <dbReference type="EMBL" id="CBY06805.1"/>
    </source>
</evidence>
<feature type="transmembrane region" description="Helical" evidence="5">
    <location>
        <begin position="394"/>
        <end position="412"/>
    </location>
</feature>
<comment type="subcellular location">
    <subcellularLocation>
        <location evidence="1">Membrane</location>
        <topology evidence="1">Multi-pass membrane protein</topology>
    </subcellularLocation>
</comment>
<feature type="transmembrane region" description="Helical" evidence="5">
    <location>
        <begin position="364"/>
        <end position="385"/>
    </location>
</feature>
<keyword evidence="3 5" id="KW-1133">Transmembrane helix</keyword>
<dbReference type="Pfam" id="PF00083">
    <property type="entry name" value="Sugar_tr"/>
    <property type="match status" value="1"/>
</dbReference>
<organism evidence="6">
    <name type="scientific">Oikopleura dioica</name>
    <name type="common">Tunicate</name>
    <dbReference type="NCBI Taxonomy" id="34765"/>
    <lineage>
        <taxon>Eukaryota</taxon>
        <taxon>Metazoa</taxon>
        <taxon>Chordata</taxon>
        <taxon>Tunicata</taxon>
        <taxon>Appendicularia</taxon>
        <taxon>Copelata</taxon>
        <taxon>Oikopleuridae</taxon>
        <taxon>Oikopleura</taxon>
    </lineage>
</organism>
<feature type="transmembrane region" description="Helical" evidence="5">
    <location>
        <begin position="334"/>
        <end position="352"/>
    </location>
</feature>
<feature type="transmembrane region" description="Helical" evidence="5">
    <location>
        <begin position="219"/>
        <end position="241"/>
    </location>
</feature>
<dbReference type="InterPro" id="IPR036259">
    <property type="entry name" value="MFS_trans_sf"/>
</dbReference>
<dbReference type="SUPFAM" id="SSF103473">
    <property type="entry name" value="MFS general substrate transporter"/>
    <property type="match status" value="1"/>
</dbReference>
<gene>
    <name evidence="6" type="ORF">GSOID_T00005869001</name>
</gene>
<evidence type="ECO:0000256" key="4">
    <source>
        <dbReference type="ARBA" id="ARBA00023136"/>
    </source>
</evidence>
<accession>E4WT17</accession>
<feature type="transmembrane region" description="Helical" evidence="5">
    <location>
        <begin position="503"/>
        <end position="523"/>
    </location>
</feature>
<feature type="transmembrane region" description="Helical" evidence="5">
    <location>
        <begin position="162"/>
        <end position="180"/>
    </location>
</feature>
<dbReference type="OrthoDB" id="2261376at2759"/>
<keyword evidence="2 5" id="KW-0812">Transmembrane</keyword>
<evidence type="ECO:0000256" key="3">
    <source>
        <dbReference type="ARBA" id="ARBA00022989"/>
    </source>
</evidence>
<protein>
    <recommendedName>
        <fullName evidence="8">Major facilitator superfamily (MFS) profile domain-containing protein</fullName>
    </recommendedName>
</protein>
<dbReference type="GO" id="GO:0016020">
    <property type="term" value="C:membrane"/>
    <property type="evidence" value="ECO:0007669"/>
    <property type="project" value="UniProtKB-SubCell"/>
</dbReference>
<dbReference type="InterPro" id="IPR005828">
    <property type="entry name" value="MFS_sugar_transport-like"/>
</dbReference>
<dbReference type="InParanoid" id="E4WT17"/>
<dbReference type="AlphaFoldDB" id="E4WT17"/>
<sequence>MRNDYSGFDQIYSRVPEISRYQLNIFFIASFPIILSGCVQNASVLLNARPQNFRCAPANSDLSNISYEEIEQITPSNPCRTFTSSNSSKNDFPKCEKCNSSFIMSPKNIFKNTAITEFNWLCEENSSINSSELSISIFMLGLLFGAILFGKISDKIGRKEGLLLAFTFGLVTNFFLYFVSDPIGFTILRFFAGAFAHACVVISYVYVIEQIGPSWRTFIGSQHLQFFELGIVVLSIIGFYNRNWHDVQLAFFWLGLPFLPMFFALPKSTRWLYSKGRTKEARDNLKLFSEKTNCSIDDNFIHKFEEKFFAAETETSCESFGFRDLFKNAKLRKITIIMCFNWFVTSMVYYGLGLNAGSLSGDIFMNNALCGVFDAIAKLVAPLFLRSKLGRRGSLCFLFVVGGICCLGSMMVKRRSGCFDSVEVADECEIQEKIKCENWTEELSKWLALGGKFCSSATFTIVYVFTAELYPTCIRATALGVSSAGGRIGGAVSPLVFGLDNSIPFFSSTFFGLAGLLAGYFTLRLPETQNRPMLQSMADMHNLEFPRRKNVKTYRDKDVKRPLLDNSNM</sequence>
<feature type="transmembrane region" description="Helical" evidence="5">
    <location>
        <begin position="21"/>
        <end position="42"/>
    </location>
</feature>
<keyword evidence="4 5" id="KW-0472">Membrane</keyword>
<evidence type="ECO:0000256" key="1">
    <source>
        <dbReference type="ARBA" id="ARBA00004141"/>
    </source>
</evidence>
<evidence type="ECO:0008006" key="8">
    <source>
        <dbReference type="Google" id="ProtNLM"/>
    </source>
</evidence>
<dbReference type="Proteomes" id="UP000001307">
    <property type="component" value="Unassembled WGS sequence"/>
</dbReference>
<evidence type="ECO:0000256" key="2">
    <source>
        <dbReference type="ARBA" id="ARBA00022692"/>
    </source>
</evidence>
<dbReference type="GO" id="GO:0022857">
    <property type="term" value="F:transmembrane transporter activity"/>
    <property type="evidence" value="ECO:0007669"/>
    <property type="project" value="InterPro"/>
</dbReference>
<evidence type="ECO:0000313" key="7">
    <source>
        <dbReference type="Proteomes" id="UP000001307"/>
    </source>
</evidence>
<feature type="transmembrane region" description="Helical" evidence="5">
    <location>
        <begin position="247"/>
        <end position="265"/>
    </location>
</feature>
<evidence type="ECO:0000256" key="5">
    <source>
        <dbReference type="SAM" id="Phobius"/>
    </source>
</evidence>
<feature type="transmembrane region" description="Helical" evidence="5">
    <location>
        <begin position="186"/>
        <end position="207"/>
    </location>
</feature>
<keyword evidence="7" id="KW-1185">Reference proteome</keyword>
<reference evidence="6" key="1">
    <citation type="journal article" date="2010" name="Science">
        <title>Plasticity of animal genome architecture unmasked by rapid evolution of a pelagic tunicate.</title>
        <authorList>
            <person name="Denoeud F."/>
            <person name="Henriet S."/>
            <person name="Mungpakdee S."/>
            <person name="Aury J.M."/>
            <person name="Da Silva C."/>
            <person name="Brinkmann H."/>
            <person name="Mikhaleva J."/>
            <person name="Olsen L.C."/>
            <person name="Jubin C."/>
            <person name="Canestro C."/>
            <person name="Bouquet J.M."/>
            <person name="Danks G."/>
            <person name="Poulain J."/>
            <person name="Campsteijn C."/>
            <person name="Adamski M."/>
            <person name="Cross I."/>
            <person name="Yadetie F."/>
            <person name="Muffato M."/>
            <person name="Louis A."/>
            <person name="Butcher S."/>
            <person name="Tsagkogeorga G."/>
            <person name="Konrad A."/>
            <person name="Singh S."/>
            <person name="Jensen M.F."/>
            <person name="Cong E.H."/>
            <person name="Eikeseth-Otteraa H."/>
            <person name="Noel B."/>
            <person name="Anthouard V."/>
            <person name="Porcel B.M."/>
            <person name="Kachouri-Lafond R."/>
            <person name="Nishino A."/>
            <person name="Ugolini M."/>
            <person name="Chourrout P."/>
            <person name="Nishida H."/>
            <person name="Aasland R."/>
            <person name="Huzurbazar S."/>
            <person name="Westhof E."/>
            <person name="Delsuc F."/>
            <person name="Lehrach H."/>
            <person name="Reinhardt R."/>
            <person name="Weissenbach J."/>
            <person name="Roy S.W."/>
            <person name="Artiguenave F."/>
            <person name="Postlethwait J.H."/>
            <person name="Manak J.R."/>
            <person name="Thompson E.M."/>
            <person name="Jaillon O."/>
            <person name="Du Pasquier L."/>
            <person name="Boudinot P."/>
            <person name="Liberles D.A."/>
            <person name="Volff J.N."/>
            <person name="Philippe H."/>
            <person name="Lenhard B."/>
            <person name="Roest Crollius H."/>
            <person name="Wincker P."/>
            <person name="Chourrout D."/>
        </authorList>
    </citation>
    <scope>NUCLEOTIDE SEQUENCE [LARGE SCALE GENOMIC DNA]</scope>
</reference>
<dbReference type="PANTHER" id="PTHR24064">
    <property type="entry name" value="SOLUTE CARRIER FAMILY 22 MEMBER"/>
    <property type="match status" value="1"/>
</dbReference>
<dbReference type="EMBL" id="FN653016">
    <property type="protein sequence ID" value="CBY06805.1"/>
    <property type="molecule type" value="Genomic_DNA"/>
</dbReference>
<dbReference type="Gene3D" id="1.20.1250.20">
    <property type="entry name" value="MFS general substrate transporter like domains"/>
    <property type="match status" value="1"/>
</dbReference>
<name>E4WT17_OIKDI</name>